<dbReference type="GO" id="GO:0005829">
    <property type="term" value="C:cytosol"/>
    <property type="evidence" value="ECO:0007669"/>
    <property type="project" value="TreeGrafter"/>
</dbReference>
<dbReference type="PANTHER" id="PTHR30160">
    <property type="entry name" value="TETRAACYLDISACCHARIDE 4'-KINASE-RELATED"/>
    <property type="match status" value="1"/>
</dbReference>
<sequence>MATPTYYALKREFPKAHFTLIGSKASLGIFQREKATLILDESKKSKNRLFYLYKLGRNLGKFDIAITLQNNFPSAWLLWATKSKIRIGYQANIRSFLLTHPLPAQKHLHQVLQYTHLLSALSLNVEHPHLQLIAHPQKRGKLIRIGISAGAKYGSAKRWCEAYFIEVIATLLQEGYEVLLYGGEEEIQSNQRIQNALIHLVSIQNFHNLTAKTSITELIDSIASLDLFLTNDSGPMHIASALCIPLIALFGPTDCTETSPFNTQSAQIIFNKHLSCSPCKKRECPLKHHQCMKLITPDEVLSGIKNLLHEIKA</sequence>
<comment type="caution">
    <text evidence="6">The sequence shown here is derived from an EMBL/GenBank/DDBJ whole genome shotgun (WGS) entry which is preliminary data.</text>
</comment>
<dbReference type="Gene3D" id="3.40.50.2000">
    <property type="entry name" value="Glycogen Phosphorylase B"/>
    <property type="match status" value="2"/>
</dbReference>
<evidence type="ECO:0000256" key="1">
    <source>
        <dbReference type="ARBA" id="ARBA00022676"/>
    </source>
</evidence>
<dbReference type="GO" id="GO:0008713">
    <property type="term" value="F:ADP-heptose-lipopolysaccharide heptosyltransferase activity"/>
    <property type="evidence" value="ECO:0007669"/>
    <property type="project" value="UniProtKB-EC"/>
</dbReference>
<keyword evidence="1" id="KW-0328">Glycosyltransferase</keyword>
<dbReference type="EC" id="2.4.99.24" evidence="4"/>
<dbReference type="InterPro" id="IPR002201">
    <property type="entry name" value="Glyco_trans_9"/>
</dbReference>
<dbReference type="Proteomes" id="UP000257067">
    <property type="component" value="Unassembled WGS sequence"/>
</dbReference>
<dbReference type="CDD" id="cd03789">
    <property type="entry name" value="GT9_LPS_heptosyltransferase"/>
    <property type="match status" value="1"/>
</dbReference>
<evidence type="ECO:0000313" key="7">
    <source>
        <dbReference type="Proteomes" id="UP000257067"/>
    </source>
</evidence>
<reference evidence="6 7" key="1">
    <citation type="submission" date="2018-04" db="EMBL/GenBank/DDBJ databases">
        <title>Novel Campyloabacter and Helicobacter Species and Strains.</title>
        <authorList>
            <person name="Mannion A.J."/>
            <person name="Shen Z."/>
            <person name="Fox J.G."/>
        </authorList>
    </citation>
    <scope>NUCLEOTIDE SEQUENCE [LARGE SCALE GENOMIC DNA]</scope>
    <source>
        <strain evidence="6 7">ATCC 700242</strain>
    </source>
</reference>
<evidence type="ECO:0000256" key="3">
    <source>
        <dbReference type="ARBA" id="ARBA00043995"/>
    </source>
</evidence>
<comment type="catalytic activity">
    <reaction evidence="5">
        <text>an L-alpha-D-Hep-(1-&gt;5)-[alpha-Kdo-(2-&gt;4)]-alpha-Kdo-(2-&gt;6)-lipid A + ADP-L-glycero-beta-D-manno-heptose = an L-alpha-D-Hep-(1-&gt;3)-L-alpha-D-Hep-(1-&gt;5)-[alpha-Kdo-(2-&gt;4)]-alpha-Kdo-(2-&gt;6)-lipid A + ADP + H(+)</text>
        <dbReference type="Rhea" id="RHEA:74071"/>
        <dbReference type="ChEBI" id="CHEBI:15378"/>
        <dbReference type="ChEBI" id="CHEBI:61506"/>
        <dbReference type="ChEBI" id="CHEBI:193068"/>
        <dbReference type="ChEBI" id="CHEBI:193069"/>
        <dbReference type="ChEBI" id="CHEBI:456216"/>
        <dbReference type="EC" id="2.4.99.24"/>
    </reaction>
</comment>
<dbReference type="NCBIfam" id="TIGR02195">
    <property type="entry name" value="heptsyl_trn_II"/>
    <property type="match status" value="1"/>
</dbReference>
<keyword evidence="2 6" id="KW-0808">Transferase</keyword>
<evidence type="ECO:0000313" key="6">
    <source>
        <dbReference type="EMBL" id="RDU69587.1"/>
    </source>
</evidence>
<dbReference type="Pfam" id="PF01075">
    <property type="entry name" value="Glyco_transf_9"/>
    <property type="match status" value="1"/>
</dbReference>
<dbReference type="InterPro" id="IPR011910">
    <property type="entry name" value="RfaF"/>
</dbReference>
<dbReference type="GO" id="GO:0009244">
    <property type="term" value="P:lipopolysaccharide core region biosynthetic process"/>
    <property type="evidence" value="ECO:0007669"/>
    <property type="project" value="TreeGrafter"/>
</dbReference>
<proteinExistence type="inferred from homology"/>
<dbReference type="SUPFAM" id="SSF53756">
    <property type="entry name" value="UDP-Glycosyltransferase/glycogen phosphorylase"/>
    <property type="match status" value="1"/>
</dbReference>
<dbReference type="AlphaFoldDB" id="A0A3D8IWC6"/>
<dbReference type="PANTHER" id="PTHR30160:SF7">
    <property type="entry name" value="ADP-HEPTOSE--LPS HEPTOSYLTRANSFERASE 2"/>
    <property type="match status" value="1"/>
</dbReference>
<gene>
    <name evidence="6" type="primary">waaF</name>
    <name evidence="6" type="ORF">CQA62_02765</name>
</gene>
<protein>
    <recommendedName>
        <fullName evidence="4">lipopolysaccharide heptosyltransferase II</fullName>
        <ecNumber evidence="4">2.4.99.24</ecNumber>
    </recommendedName>
</protein>
<evidence type="ECO:0000256" key="5">
    <source>
        <dbReference type="ARBA" id="ARBA00047503"/>
    </source>
</evidence>
<dbReference type="InterPro" id="IPR051199">
    <property type="entry name" value="LPS_LOS_Heptosyltrfase"/>
</dbReference>
<evidence type="ECO:0000256" key="2">
    <source>
        <dbReference type="ARBA" id="ARBA00022679"/>
    </source>
</evidence>
<organism evidence="6 7">
    <name type="scientific">Helicobacter cholecystus</name>
    <dbReference type="NCBI Taxonomy" id="45498"/>
    <lineage>
        <taxon>Bacteria</taxon>
        <taxon>Pseudomonadati</taxon>
        <taxon>Campylobacterota</taxon>
        <taxon>Epsilonproteobacteria</taxon>
        <taxon>Campylobacterales</taxon>
        <taxon>Helicobacteraceae</taxon>
        <taxon>Helicobacter</taxon>
    </lineage>
</organism>
<keyword evidence="7" id="KW-1185">Reference proteome</keyword>
<dbReference type="OrthoDB" id="9797795at2"/>
<accession>A0A3D8IWC6</accession>
<comment type="similarity">
    <text evidence="3">Belongs to the glycosyltransferase 9 family.</text>
</comment>
<name>A0A3D8IWC6_9HELI</name>
<dbReference type="EMBL" id="NXLU01000002">
    <property type="protein sequence ID" value="RDU69587.1"/>
    <property type="molecule type" value="Genomic_DNA"/>
</dbReference>
<evidence type="ECO:0000256" key="4">
    <source>
        <dbReference type="ARBA" id="ARBA00044042"/>
    </source>
</evidence>